<evidence type="ECO:0000313" key="3">
    <source>
        <dbReference type="Proteomes" id="UP001222027"/>
    </source>
</evidence>
<organism evidence="2 3">
    <name type="scientific">Ensete ventricosum</name>
    <name type="common">Abyssinian banana</name>
    <name type="synonym">Musa ensete</name>
    <dbReference type="NCBI Taxonomy" id="4639"/>
    <lineage>
        <taxon>Eukaryota</taxon>
        <taxon>Viridiplantae</taxon>
        <taxon>Streptophyta</taxon>
        <taxon>Embryophyta</taxon>
        <taxon>Tracheophyta</taxon>
        <taxon>Spermatophyta</taxon>
        <taxon>Magnoliopsida</taxon>
        <taxon>Liliopsida</taxon>
        <taxon>Zingiberales</taxon>
        <taxon>Musaceae</taxon>
        <taxon>Ensete</taxon>
    </lineage>
</organism>
<dbReference type="Proteomes" id="UP001222027">
    <property type="component" value="Unassembled WGS sequence"/>
</dbReference>
<sequence length="107" mass="11140">MSKTKGANEPSSVRSPSVVLPESRFYFALQEHIVSSDKDLQPFCGHGCKKKAAKRAPALVAVTGGRARLSPATRLPARPSSPLGFACSQPVEGGAAPATALEPQPSQ</sequence>
<keyword evidence="3" id="KW-1185">Reference proteome</keyword>
<protein>
    <recommendedName>
        <fullName evidence="4">FLZ-type domain-containing protein</fullName>
    </recommendedName>
</protein>
<comment type="caution">
    <text evidence="2">The sequence shown here is derived from an EMBL/GenBank/DDBJ whole genome shotgun (WGS) entry which is preliminary data.</text>
</comment>
<dbReference type="AlphaFoldDB" id="A0AAV8QWJ5"/>
<evidence type="ECO:0008006" key="4">
    <source>
        <dbReference type="Google" id="ProtNLM"/>
    </source>
</evidence>
<reference evidence="2 3" key="1">
    <citation type="submission" date="2022-12" db="EMBL/GenBank/DDBJ databases">
        <title>Chromosome-scale assembly of the Ensete ventricosum genome.</title>
        <authorList>
            <person name="Dussert Y."/>
            <person name="Stocks J."/>
            <person name="Wendawek A."/>
            <person name="Woldeyes F."/>
            <person name="Nichols R.A."/>
            <person name="Borrell J.S."/>
        </authorList>
    </citation>
    <scope>NUCLEOTIDE SEQUENCE [LARGE SCALE GENOMIC DNA]</scope>
    <source>
        <strain evidence="3">cv. Maze</strain>
        <tissue evidence="2">Seeds</tissue>
    </source>
</reference>
<gene>
    <name evidence="2" type="ORF">OPV22_018715</name>
</gene>
<proteinExistence type="predicted"/>
<evidence type="ECO:0000313" key="2">
    <source>
        <dbReference type="EMBL" id="KAJ8486230.1"/>
    </source>
</evidence>
<name>A0AAV8QWJ5_ENSVE</name>
<evidence type="ECO:0000256" key="1">
    <source>
        <dbReference type="SAM" id="MobiDB-lite"/>
    </source>
</evidence>
<accession>A0AAV8QWJ5</accession>
<dbReference type="EMBL" id="JAQQAF010000005">
    <property type="protein sequence ID" value="KAJ8486230.1"/>
    <property type="molecule type" value="Genomic_DNA"/>
</dbReference>
<feature type="region of interest" description="Disordered" evidence="1">
    <location>
        <begin position="71"/>
        <end position="107"/>
    </location>
</feature>